<feature type="transmembrane region" description="Helical" evidence="1">
    <location>
        <begin position="12"/>
        <end position="31"/>
    </location>
</feature>
<dbReference type="EMBL" id="LEKV01000001">
    <property type="protein sequence ID" value="KVI12437.1"/>
    <property type="molecule type" value="Genomic_DNA"/>
</dbReference>
<dbReference type="Proteomes" id="UP000243975">
    <property type="component" value="Unassembled WGS sequence"/>
</dbReference>
<proteinExistence type="predicted"/>
<evidence type="ECO:0000313" key="3">
    <source>
        <dbReference type="Proteomes" id="UP000243975"/>
    </source>
</evidence>
<evidence type="ECO:0000313" key="2">
    <source>
        <dbReference type="EMBL" id="KVI12437.1"/>
    </source>
</evidence>
<name>A0A124SIE4_CYNCS</name>
<keyword evidence="1" id="KW-0472">Membrane</keyword>
<organism evidence="2 3">
    <name type="scientific">Cynara cardunculus var. scolymus</name>
    <name type="common">Globe artichoke</name>
    <name type="synonym">Cynara scolymus</name>
    <dbReference type="NCBI Taxonomy" id="59895"/>
    <lineage>
        <taxon>Eukaryota</taxon>
        <taxon>Viridiplantae</taxon>
        <taxon>Streptophyta</taxon>
        <taxon>Embryophyta</taxon>
        <taxon>Tracheophyta</taxon>
        <taxon>Spermatophyta</taxon>
        <taxon>Magnoliopsida</taxon>
        <taxon>eudicotyledons</taxon>
        <taxon>Gunneridae</taxon>
        <taxon>Pentapetalae</taxon>
        <taxon>asterids</taxon>
        <taxon>campanulids</taxon>
        <taxon>Asterales</taxon>
        <taxon>Asteraceae</taxon>
        <taxon>Carduoideae</taxon>
        <taxon>Cardueae</taxon>
        <taxon>Carduinae</taxon>
        <taxon>Cynara</taxon>
    </lineage>
</organism>
<gene>
    <name evidence="2" type="ORF">Ccrd_009125</name>
</gene>
<protein>
    <submittedName>
        <fullName evidence="2">Gibberellin regulated protein</fullName>
    </submittedName>
</protein>
<comment type="caution">
    <text evidence="2">The sequence shown here is derived from an EMBL/GenBank/DDBJ whole genome shotgun (WGS) entry which is preliminary data.</text>
</comment>
<keyword evidence="3" id="KW-1185">Reference proteome</keyword>
<accession>A0A124SIE4</accession>
<sequence>MHVEFAVIKHIIVETVWMLVTVAAKHAYVFLQGLLDTKMNALAIGIGKHMMNAQMHVEFVVPKLIILEIVLIHVSVAVRHVYVFLQGFLETKMNALAIGIGKHKMAGGEGSLTPDRVFGNKDECPCYRDRKTQDGIPKCP</sequence>
<dbReference type="Gramene" id="KVI12437">
    <property type="protein sequence ID" value="KVI12437"/>
    <property type="gene ID" value="Ccrd_009125"/>
</dbReference>
<keyword evidence="1" id="KW-0812">Transmembrane</keyword>
<reference evidence="2 3" key="1">
    <citation type="journal article" date="2016" name="Sci. Rep.">
        <title>The genome sequence of the outbreeding globe artichoke constructed de novo incorporating a phase-aware low-pass sequencing strategy of F1 progeny.</title>
        <authorList>
            <person name="Scaglione D."/>
            <person name="Reyes-Chin-Wo S."/>
            <person name="Acquadro A."/>
            <person name="Froenicke L."/>
            <person name="Portis E."/>
            <person name="Beitel C."/>
            <person name="Tirone M."/>
            <person name="Mauro R."/>
            <person name="Lo Monaco A."/>
            <person name="Mauromicale G."/>
            <person name="Faccioli P."/>
            <person name="Cattivelli L."/>
            <person name="Rieseberg L."/>
            <person name="Michelmore R."/>
            <person name="Lanteri S."/>
        </authorList>
    </citation>
    <scope>NUCLEOTIDE SEQUENCE [LARGE SCALE GENOMIC DNA]</scope>
    <source>
        <strain evidence="2">2C</strain>
    </source>
</reference>
<evidence type="ECO:0000256" key="1">
    <source>
        <dbReference type="SAM" id="Phobius"/>
    </source>
</evidence>
<dbReference type="AlphaFoldDB" id="A0A124SIE4"/>
<keyword evidence="1" id="KW-1133">Transmembrane helix</keyword>
<feature type="transmembrane region" description="Helical" evidence="1">
    <location>
        <begin position="64"/>
        <end position="85"/>
    </location>
</feature>